<gene>
    <name evidence="1" type="ORF">K3X48_02740</name>
</gene>
<sequence>MATHVLWQADVADFDAWYEVFKKDRFNRKAVGIRELHVWQDPENKNHAVALFEILDLEKARAFFDSEELAMHMERDGVCHVQTKLLAPV</sequence>
<evidence type="ECO:0008006" key="3">
    <source>
        <dbReference type="Google" id="ProtNLM"/>
    </source>
</evidence>
<accession>A0A9Q9H999</accession>
<evidence type="ECO:0000313" key="1">
    <source>
        <dbReference type="EMBL" id="UWP95933.1"/>
    </source>
</evidence>
<dbReference type="Proteomes" id="UP001057991">
    <property type="component" value="Chromosome"/>
</dbReference>
<organism evidence="1 2">
    <name type="scientific">Aliiroseovarius crassostreae</name>
    <dbReference type="NCBI Taxonomy" id="154981"/>
    <lineage>
        <taxon>Bacteria</taxon>
        <taxon>Pseudomonadati</taxon>
        <taxon>Pseudomonadota</taxon>
        <taxon>Alphaproteobacteria</taxon>
        <taxon>Rhodobacterales</taxon>
        <taxon>Paracoccaceae</taxon>
        <taxon>Aliiroseovarius</taxon>
    </lineage>
</organism>
<evidence type="ECO:0000313" key="2">
    <source>
        <dbReference type="Proteomes" id="UP001057991"/>
    </source>
</evidence>
<name>A0A9Q9H999_9RHOB</name>
<protein>
    <recommendedName>
        <fullName evidence="3">Cyclase</fullName>
    </recommendedName>
</protein>
<dbReference type="RefSeq" id="WP_259806312.1">
    <property type="nucleotide sequence ID" value="NZ_CP080776.1"/>
</dbReference>
<reference evidence="1" key="1">
    <citation type="submission" date="2021-08" db="EMBL/GenBank/DDBJ databases">
        <authorList>
            <person name="Nwanade C."/>
            <person name="Wang M."/>
            <person name="Masoudi A."/>
            <person name="Yu Z."/>
            <person name="Liu J."/>
        </authorList>
    </citation>
    <scope>NUCLEOTIDE SEQUENCE</scope>
    <source>
        <strain evidence="1">S056</strain>
    </source>
</reference>
<proteinExistence type="predicted"/>
<dbReference type="EMBL" id="CP080776">
    <property type="protein sequence ID" value="UWP95933.1"/>
    <property type="molecule type" value="Genomic_DNA"/>
</dbReference>
<dbReference type="AlphaFoldDB" id="A0A9Q9H999"/>